<accession>A0ACD0NUV5</accession>
<name>A0ACD0NUV5_9BASI</name>
<keyword evidence="2" id="KW-1185">Reference proteome</keyword>
<proteinExistence type="predicted"/>
<evidence type="ECO:0000313" key="1">
    <source>
        <dbReference type="EMBL" id="PWN49566.1"/>
    </source>
</evidence>
<dbReference type="EMBL" id="KZ820032">
    <property type="protein sequence ID" value="PWN49566.1"/>
    <property type="molecule type" value="Genomic_DNA"/>
</dbReference>
<organism evidence="1 2">
    <name type="scientific">Violaceomyces palustris</name>
    <dbReference type="NCBI Taxonomy" id="1673888"/>
    <lineage>
        <taxon>Eukaryota</taxon>
        <taxon>Fungi</taxon>
        <taxon>Dikarya</taxon>
        <taxon>Basidiomycota</taxon>
        <taxon>Ustilaginomycotina</taxon>
        <taxon>Ustilaginomycetes</taxon>
        <taxon>Violaceomycetales</taxon>
        <taxon>Violaceomycetaceae</taxon>
        <taxon>Violaceomyces</taxon>
    </lineage>
</organism>
<reference evidence="1 2" key="1">
    <citation type="journal article" date="2018" name="Mol. Biol. Evol.">
        <title>Broad Genomic Sampling Reveals a Smut Pathogenic Ancestry of the Fungal Clade Ustilaginomycotina.</title>
        <authorList>
            <person name="Kijpornyongpan T."/>
            <person name="Mondo S.J."/>
            <person name="Barry K."/>
            <person name="Sandor L."/>
            <person name="Lee J."/>
            <person name="Lipzen A."/>
            <person name="Pangilinan J."/>
            <person name="LaButti K."/>
            <person name="Hainaut M."/>
            <person name="Henrissat B."/>
            <person name="Grigoriev I.V."/>
            <person name="Spatafora J.W."/>
            <person name="Aime M.C."/>
        </authorList>
    </citation>
    <scope>NUCLEOTIDE SEQUENCE [LARGE SCALE GENOMIC DNA]</scope>
    <source>
        <strain evidence="1 2">SA 807</strain>
    </source>
</reference>
<evidence type="ECO:0000313" key="2">
    <source>
        <dbReference type="Proteomes" id="UP000245626"/>
    </source>
</evidence>
<sequence length="720" mass="78495">MGRLTKASLLVSAVLFTLIVLLTSASSSSSSAVAVAAAAAPSSPASAPSDHGSSKKLPKLATHDGLRKLTESNFTLTQQGSWLIEFFSPSCAHCKQFGPTWSELNVNKDNLRSWYPQAPFTLAQVDCMAQKDVCIKEGVQFFPRLTLYVDGVQAVSEYSGERTYEEVSAYIDKHASAYRKLKGVLDRIAPPETSQPSIPPTPASTAETKEAVVSSAGNASPVVGEQNPSPSASAATTPPQEVGAEGPNSKGQLISFGGAEIGSKEALAQWLQKGSGKGPTFVKFFAPWCPHCKAMAGAFKELGASLKDRINVVEVDCEANRAVCDIYQIRGYPTLRLYNDGQMTEYKGGRNHDAMLKWALKAGSNNGVREIDAEELFHVAKKDEVFFLYLHSPATPEEEEAMVEEAGKSLMGTNLQMYTSLDPKLLDIYSNSLTRITDPDQPGLVSTSGLLVFKDHQLDRVVKSLWPSTFATTLSRQEKVKNIQTWISRNRYPTLTEVNGASFQDVINNETGNLVVLAALSDLHHGGVSTTDSGIGARLRDEELRKIREIAAFSKTFHDAEIAEGLVWAWIDADRWASALKKLYNQKPKDFPALILIDGLKLEYYPLPTRPSSFSKPTGSWLDKEEVLEAIQMAIEGKVKPKSSRSYLDRGLRGAGGAVDNFIVLTSTHPYYSLGFIAFLLVSLFIYLRKVSKSPSSSINSSKDPTLPMSYQRSGPVKAD</sequence>
<gene>
    <name evidence="1" type="ORF">IE53DRAFT_345645</name>
</gene>
<dbReference type="Proteomes" id="UP000245626">
    <property type="component" value="Unassembled WGS sequence"/>
</dbReference>
<protein>
    <submittedName>
        <fullName evidence="1">Thioredoxin-like protein</fullName>
    </submittedName>
</protein>